<comment type="catalytic activity">
    <reaction evidence="6">
        <text>adenosine(1779)/adenosine(1780) in 18S rRNA + 4 S-adenosyl-L-methionine = N(6)-dimethyladenosine(1779)/N(6)-dimethyladenosine(1780) in 18S rRNA + 4 S-adenosyl-L-homocysteine + 4 H(+)</text>
        <dbReference type="Rhea" id="RHEA:42780"/>
        <dbReference type="Rhea" id="RHEA-COMP:10234"/>
        <dbReference type="Rhea" id="RHEA-COMP:10236"/>
        <dbReference type="ChEBI" id="CHEBI:15378"/>
        <dbReference type="ChEBI" id="CHEBI:57856"/>
        <dbReference type="ChEBI" id="CHEBI:59789"/>
        <dbReference type="ChEBI" id="CHEBI:74411"/>
        <dbReference type="ChEBI" id="CHEBI:74493"/>
        <dbReference type="EC" id="2.1.1.183"/>
    </reaction>
</comment>
<sequence length="317" mass="36085">MTSLIRPVKIGAEKTKVPKTKTVTKHHEFQMNKTYGQHLLKNPLIIDAIVEKSQLKSTDIVLEIGPGTGNLTMKLLESCKKVIAVEIDPRMAAELQKRVAASPFAGHIEIILGNFLEVELPYFDVCVANVPYQISSPLVFKLLSHRPTFRSAVLMFQKEFALRLAANPGDNLYCRLSVNTQLLSKVTHLMKVGKNNFLPPPKVESAVVRIQPFNPPPPINFVEWDGLIRLCFSRKNKTLSGIFRVKSVIEMLHQNYKTFCALENKMETDEMTEEKMKDLVIRVLEENESLESRSSKMEINDFLKLLNKFHEVGIHFK</sequence>
<dbReference type="FunCoup" id="A0A152A4Q8">
    <property type="interactions" value="312"/>
</dbReference>
<gene>
    <name evidence="11" type="ORF">DLAC_02344</name>
</gene>
<reference evidence="11 12" key="1">
    <citation type="submission" date="2015-12" db="EMBL/GenBank/DDBJ databases">
        <title>Dictyostelia acquired genes for synthesis and detection of signals that induce cell-type specialization by lateral gene transfer from prokaryotes.</title>
        <authorList>
            <person name="Gloeckner G."/>
            <person name="Schaap P."/>
        </authorList>
    </citation>
    <scope>NUCLEOTIDE SEQUENCE [LARGE SCALE GENOMIC DNA]</scope>
    <source>
        <strain evidence="11 12">TK</strain>
    </source>
</reference>
<evidence type="ECO:0000256" key="5">
    <source>
        <dbReference type="ARBA" id="ARBA00022884"/>
    </source>
</evidence>
<keyword evidence="3 8" id="KW-0808">Transferase</keyword>
<dbReference type="InParanoid" id="A0A152A4Q8"/>
<evidence type="ECO:0000313" key="11">
    <source>
        <dbReference type="EMBL" id="KYR01226.1"/>
    </source>
</evidence>
<keyword evidence="1 9" id="KW-0698">rRNA processing</keyword>
<dbReference type="PANTHER" id="PTHR11727">
    <property type="entry name" value="DIMETHYLADENOSINE TRANSFERASE"/>
    <property type="match status" value="1"/>
</dbReference>
<dbReference type="HAMAP" id="MF_00607">
    <property type="entry name" value="16SrRNA_methyltr_A"/>
    <property type="match status" value="1"/>
</dbReference>
<dbReference type="OrthoDB" id="74991at2759"/>
<dbReference type="CDD" id="cd02440">
    <property type="entry name" value="AdoMet_MTases"/>
    <property type="match status" value="1"/>
</dbReference>
<dbReference type="PROSITE" id="PS51689">
    <property type="entry name" value="SAM_RNA_A_N6_MT"/>
    <property type="match status" value="1"/>
</dbReference>
<dbReference type="SUPFAM" id="SSF53335">
    <property type="entry name" value="S-adenosyl-L-methionine-dependent methyltransferases"/>
    <property type="match status" value="1"/>
</dbReference>
<dbReference type="OMA" id="GMFQKEV"/>
<dbReference type="InterPro" id="IPR001737">
    <property type="entry name" value="KsgA/Erm"/>
</dbReference>
<dbReference type="AlphaFoldDB" id="A0A152A4Q8"/>
<name>A0A152A4Q8_TIELA</name>
<comment type="similarity">
    <text evidence="7 8 9">Belongs to the class I-like SAM-binding methyltransferase superfamily. rRNA adenine N(6)-methyltransferase family.</text>
</comment>
<comment type="caution">
    <text evidence="11">The sequence shown here is derived from an EMBL/GenBank/DDBJ whole genome shotgun (WGS) entry which is preliminary data.</text>
</comment>
<feature type="binding site" evidence="8">
    <location>
        <position position="129"/>
    </location>
    <ligand>
        <name>S-adenosyl-L-methionine</name>
        <dbReference type="ChEBI" id="CHEBI:59789"/>
    </ligand>
</feature>
<evidence type="ECO:0000256" key="1">
    <source>
        <dbReference type="ARBA" id="ARBA00022552"/>
    </source>
</evidence>
<dbReference type="EC" id="2.1.1.-" evidence="9"/>
<dbReference type="Proteomes" id="UP000076078">
    <property type="component" value="Unassembled WGS sequence"/>
</dbReference>
<keyword evidence="2 8" id="KW-0489">Methyltransferase</keyword>
<dbReference type="Gene3D" id="3.40.50.150">
    <property type="entry name" value="Vaccinia Virus protein VP39"/>
    <property type="match status" value="1"/>
</dbReference>
<feature type="binding site" evidence="8">
    <location>
        <position position="86"/>
    </location>
    <ligand>
        <name>S-adenosyl-L-methionine</name>
        <dbReference type="ChEBI" id="CHEBI:59789"/>
    </ligand>
</feature>
<dbReference type="NCBIfam" id="TIGR00755">
    <property type="entry name" value="ksgA"/>
    <property type="match status" value="1"/>
</dbReference>
<dbReference type="Gene3D" id="1.10.8.480">
    <property type="match status" value="1"/>
</dbReference>
<feature type="binding site" evidence="8">
    <location>
        <position position="65"/>
    </location>
    <ligand>
        <name>S-adenosyl-L-methionine</name>
        <dbReference type="ChEBI" id="CHEBI:59789"/>
    </ligand>
</feature>
<keyword evidence="4 8" id="KW-0949">S-adenosyl-L-methionine</keyword>
<evidence type="ECO:0000256" key="7">
    <source>
        <dbReference type="ARBA" id="ARBA00061109"/>
    </source>
</evidence>
<evidence type="ECO:0000256" key="8">
    <source>
        <dbReference type="PROSITE-ProRule" id="PRU01026"/>
    </source>
</evidence>
<dbReference type="InterPro" id="IPR029063">
    <property type="entry name" value="SAM-dependent_MTases_sf"/>
</dbReference>
<keyword evidence="12" id="KW-1185">Reference proteome</keyword>
<dbReference type="PANTHER" id="PTHR11727:SF7">
    <property type="entry name" value="DIMETHYLADENOSINE TRANSFERASE-RELATED"/>
    <property type="match status" value="1"/>
</dbReference>
<dbReference type="InterPro" id="IPR020598">
    <property type="entry name" value="rRNA_Ade_methylase_Trfase_N"/>
</dbReference>
<dbReference type="InterPro" id="IPR011530">
    <property type="entry name" value="rRNA_adenine_dimethylase"/>
</dbReference>
<dbReference type="FunFam" id="1.10.8.480:FF:000002">
    <property type="entry name" value="rRNA adenine N(6)-methyltransferase"/>
    <property type="match status" value="1"/>
</dbReference>
<organism evidence="11 12">
    <name type="scientific">Tieghemostelium lacteum</name>
    <name type="common">Slime mold</name>
    <name type="synonym">Dictyostelium lacteum</name>
    <dbReference type="NCBI Taxonomy" id="361077"/>
    <lineage>
        <taxon>Eukaryota</taxon>
        <taxon>Amoebozoa</taxon>
        <taxon>Evosea</taxon>
        <taxon>Eumycetozoa</taxon>
        <taxon>Dictyostelia</taxon>
        <taxon>Dictyosteliales</taxon>
        <taxon>Raperosteliaceae</taxon>
        <taxon>Tieghemostelium</taxon>
    </lineage>
</organism>
<evidence type="ECO:0000256" key="2">
    <source>
        <dbReference type="ARBA" id="ARBA00022603"/>
    </source>
</evidence>
<comment type="caution">
    <text evidence="8">Lacks conserved residue(s) required for the propagation of feature annotation.</text>
</comment>
<dbReference type="Pfam" id="PF00398">
    <property type="entry name" value="RrnaAD"/>
    <property type="match status" value="1"/>
</dbReference>
<evidence type="ECO:0000259" key="10">
    <source>
        <dbReference type="SMART" id="SM00650"/>
    </source>
</evidence>
<feature type="binding site" evidence="8">
    <location>
        <position position="38"/>
    </location>
    <ligand>
        <name>S-adenosyl-L-methionine</name>
        <dbReference type="ChEBI" id="CHEBI:59789"/>
    </ligand>
</feature>
<accession>A0A152A4Q8</accession>
<dbReference type="GO" id="GO:0052909">
    <property type="term" value="F:18S rRNA (adenine(1779)-N(6)/adenine(1780)-N(6))-dimethyltransferase activity"/>
    <property type="evidence" value="ECO:0007669"/>
    <property type="project" value="UniProtKB-EC"/>
</dbReference>
<feature type="domain" description="Ribosomal RNA adenine methylase transferase N-terminal" evidence="10">
    <location>
        <begin position="45"/>
        <end position="214"/>
    </location>
</feature>
<evidence type="ECO:0000256" key="6">
    <source>
        <dbReference type="ARBA" id="ARBA00049478"/>
    </source>
</evidence>
<dbReference type="InterPro" id="IPR020596">
    <property type="entry name" value="rRNA_Ade_Mease_Trfase_CS"/>
</dbReference>
<protein>
    <recommendedName>
        <fullName evidence="9">rRNA adenine N(6)-methyltransferase</fullName>
        <ecNumber evidence="9">2.1.1.-</ecNumber>
    </recommendedName>
</protein>
<dbReference type="FunFam" id="3.40.50.150:FF:000007">
    <property type="entry name" value="rRNA adenine N(6)-methyltransferase"/>
    <property type="match status" value="1"/>
</dbReference>
<dbReference type="GO" id="GO:0003723">
    <property type="term" value="F:RNA binding"/>
    <property type="evidence" value="ECO:0007669"/>
    <property type="project" value="UniProtKB-UniRule"/>
</dbReference>
<evidence type="ECO:0000313" key="12">
    <source>
        <dbReference type="Proteomes" id="UP000076078"/>
    </source>
</evidence>
<evidence type="ECO:0000256" key="3">
    <source>
        <dbReference type="ARBA" id="ARBA00022679"/>
    </source>
</evidence>
<dbReference type="PROSITE" id="PS01131">
    <property type="entry name" value="RRNA_A_DIMETH"/>
    <property type="match status" value="1"/>
</dbReference>
<dbReference type="STRING" id="361077.A0A152A4Q8"/>
<dbReference type="EMBL" id="LODT01000011">
    <property type="protein sequence ID" value="KYR01226.1"/>
    <property type="molecule type" value="Genomic_DNA"/>
</dbReference>
<evidence type="ECO:0000256" key="4">
    <source>
        <dbReference type="ARBA" id="ARBA00022691"/>
    </source>
</evidence>
<evidence type="ECO:0000256" key="9">
    <source>
        <dbReference type="RuleBase" id="RU362106"/>
    </source>
</evidence>
<proteinExistence type="inferred from homology"/>
<keyword evidence="5 8" id="KW-0694">RNA-binding</keyword>
<dbReference type="SMART" id="SM00650">
    <property type="entry name" value="rADc"/>
    <property type="match status" value="1"/>
</dbReference>
<feature type="binding site" evidence="8">
    <location>
        <position position="40"/>
    </location>
    <ligand>
        <name>S-adenosyl-L-methionine</name>
        <dbReference type="ChEBI" id="CHEBI:59789"/>
    </ligand>
</feature>